<reference evidence="2 3" key="1">
    <citation type="submission" date="2015-02" db="EMBL/GenBank/DDBJ databases">
        <title>Genome Sequence of Jannaschia aquimarina DSM28248, a member of the Roseobacter clade.</title>
        <authorList>
            <person name="Voget S."/>
            <person name="Daniel R."/>
        </authorList>
    </citation>
    <scope>NUCLEOTIDE SEQUENCE [LARGE SCALE GENOMIC DNA]</scope>
    <source>
        <strain evidence="2 3">GSW-M26</strain>
    </source>
</reference>
<dbReference type="EC" id="2.4.1.11" evidence="2"/>
<dbReference type="STRING" id="935700.jaqu_18900"/>
<dbReference type="InterPro" id="IPR001296">
    <property type="entry name" value="Glyco_trans_1"/>
</dbReference>
<name>A0A0D1EF98_9RHOB</name>
<evidence type="ECO:0000259" key="1">
    <source>
        <dbReference type="Pfam" id="PF00534"/>
    </source>
</evidence>
<keyword evidence="2" id="KW-0328">Glycosyltransferase</keyword>
<dbReference type="PANTHER" id="PTHR45947:SF3">
    <property type="entry name" value="SULFOQUINOVOSYL TRANSFERASE SQD2"/>
    <property type="match status" value="1"/>
</dbReference>
<dbReference type="CDD" id="cd03801">
    <property type="entry name" value="GT4_PimA-like"/>
    <property type="match status" value="1"/>
</dbReference>
<dbReference type="OrthoDB" id="9807414at2"/>
<evidence type="ECO:0000313" key="2">
    <source>
        <dbReference type="EMBL" id="KIT16294.1"/>
    </source>
</evidence>
<sequence length="406" mass="44053">MRVVIVNDASVARGGATGLALLQARELAARGIECTFFAADRDPNPDLTSLGVTWRNAGADPLMKAPPHVAATRGLYNRKVAAELSDLIASHDDGKTVYHVHSWSKTLTAAVFAPLSDVANRVFIHAHDFFLACPNGGYMDYQAMEPCARIPLSVDCLTTHCDKRSRAQKVWRVTRQLILRRTLPRTAPWARILMIHPGMEPLLAQAGYPTDRLRALRNPATAPTEARVEAEANNTFLFVGRVEAEKGVEDLVEAAAEADVPLVIAGEGPLREALARRYPKVRFTGWLDRDAIAHEMAQARALVMPSRYPEPFGLVAAEASLSGLPVILSRTALLGPEMEAAGLGFTCDTRNPAAFAASLRKVADMDASEIRTMSETGARGAHGLCTTPDQWIDAQIELYRAAIKAS</sequence>
<dbReference type="PANTHER" id="PTHR45947">
    <property type="entry name" value="SULFOQUINOVOSYL TRANSFERASE SQD2"/>
    <property type="match status" value="1"/>
</dbReference>
<comment type="caution">
    <text evidence="2">The sequence shown here is derived from an EMBL/GenBank/DDBJ whole genome shotgun (WGS) entry which is preliminary data.</text>
</comment>
<dbReference type="InterPro" id="IPR050194">
    <property type="entry name" value="Glycosyltransferase_grp1"/>
</dbReference>
<keyword evidence="2" id="KW-0808">Transferase</keyword>
<dbReference type="Proteomes" id="UP000032232">
    <property type="component" value="Unassembled WGS sequence"/>
</dbReference>
<evidence type="ECO:0000313" key="3">
    <source>
        <dbReference type="Proteomes" id="UP000032232"/>
    </source>
</evidence>
<dbReference type="AlphaFoldDB" id="A0A0D1EF98"/>
<dbReference type="PATRIC" id="fig|935700.4.peg.1957"/>
<keyword evidence="3" id="KW-1185">Reference proteome</keyword>
<feature type="domain" description="Glycosyl transferase family 1" evidence="1">
    <location>
        <begin position="229"/>
        <end position="366"/>
    </location>
</feature>
<dbReference type="SUPFAM" id="SSF53756">
    <property type="entry name" value="UDP-Glycosyltransferase/glycogen phosphorylase"/>
    <property type="match status" value="1"/>
</dbReference>
<dbReference type="RefSeq" id="WP_052500883.1">
    <property type="nucleotide sequence ID" value="NZ_FZPF01000009.1"/>
</dbReference>
<proteinExistence type="predicted"/>
<protein>
    <submittedName>
        <fullName evidence="2">Glycogen synthase</fullName>
        <ecNumber evidence="2">2.4.1.11</ecNumber>
    </submittedName>
</protein>
<dbReference type="GO" id="GO:0004373">
    <property type="term" value="F:alpha-1,4-glucan glucosyltransferase (UDP-glucose donor) activity"/>
    <property type="evidence" value="ECO:0007669"/>
    <property type="project" value="UniProtKB-EC"/>
</dbReference>
<dbReference type="Pfam" id="PF00534">
    <property type="entry name" value="Glycos_transf_1"/>
    <property type="match status" value="1"/>
</dbReference>
<accession>A0A0D1EF98</accession>
<dbReference type="Gene3D" id="3.40.50.2000">
    <property type="entry name" value="Glycogen Phosphorylase B"/>
    <property type="match status" value="2"/>
</dbReference>
<organism evidence="2 3">
    <name type="scientific">Jannaschia aquimarina</name>
    <dbReference type="NCBI Taxonomy" id="935700"/>
    <lineage>
        <taxon>Bacteria</taxon>
        <taxon>Pseudomonadati</taxon>
        <taxon>Pseudomonadota</taxon>
        <taxon>Alphaproteobacteria</taxon>
        <taxon>Rhodobacterales</taxon>
        <taxon>Roseobacteraceae</taxon>
        <taxon>Jannaschia</taxon>
    </lineage>
</organism>
<dbReference type="EMBL" id="JYFE01000036">
    <property type="protein sequence ID" value="KIT16294.1"/>
    <property type="molecule type" value="Genomic_DNA"/>
</dbReference>
<gene>
    <name evidence="2" type="ORF">jaqu_18900</name>
</gene>